<reference evidence="2" key="1">
    <citation type="submission" date="2015-07" db="EMBL/GenBank/DDBJ databases">
        <authorList>
            <person name="Urmite Genomes"/>
        </authorList>
    </citation>
    <scope>NUCLEOTIDE SEQUENCE [LARGE SCALE GENOMIC DNA]</scope>
    <source>
        <strain evidence="2">type strain: ATCC 49404</strain>
    </source>
</reference>
<gene>
    <name evidence="1" type="ORF">BN2156_00457</name>
</gene>
<evidence type="ECO:0008006" key="3">
    <source>
        <dbReference type="Google" id="ProtNLM"/>
    </source>
</evidence>
<protein>
    <recommendedName>
        <fullName evidence="3">DUF302 domain-containing protein</fullName>
    </recommendedName>
</protein>
<dbReference type="InterPro" id="IPR035923">
    <property type="entry name" value="TT1751-like_sf"/>
</dbReference>
<evidence type="ECO:0000313" key="1">
    <source>
        <dbReference type="EMBL" id="CRZ13620.1"/>
    </source>
</evidence>
<dbReference type="OrthoDB" id="3358967at2"/>
<proteinExistence type="predicted"/>
<dbReference type="Proteomes" id="UP000199147">
    <property type="component" value="Unassembled WGS sequence"/>
</dbReference>
<accession>A0A0H5RHF7</accession>
<dbReference type="EMBL" id="CWKH01000001">
    <property type="protein sequence ID" value="CRZ13620.1"/>
    <property type="molecule type" value="Genomic_DNA"/>
</dbReference>
<sequence length="175" mass="19249">MTRRSGVVDHPSRRLLIALPDDYDRAREHYESLVPAVDLSAYDGASDWDDVVAVAKQQAPHGFMRYFSIDVSPTMALSGSTSRATEYLMGNHTIAERMFRHDAGVMLHAPLRTLLYAGPDGTVLAVDQPSLLFASYGDPAITAVGHHLDGLLARLIELLDGDVPAQLLDERIRRP</sequence>
<keyword evidence="2" id="KW-1185">Reference proteome</keyword>
<evidence type="ECO:0000313" key="2">
    <source>
        <dbReference type="Proteomes" id="UP000199147"/>
    </source>
</evidence>
<dbReference type="InterPro" id="IPR005180">
    <property type="entry name" value="DUF302"/>
</dbReference>
<dbReference type="AlphaFoldDB" id="A0A0H5RHF7"/>
<dbReference type="RefSeq" id="WP_110811012.1">
    <property type="nucleotide sequence ID" value="NZ_CWKH01000001.1"/>
</dbReference>
<name>A0A0H5RHF7_9MYCO</name>
<organism evidence="1 2">
    <name type="scientific">Mycolicibacterium neworleansense</name>
    <dbReference type="NCBI Taxonomy" id="146018"/>
    <lineage>
        <taxon>Bacteria</taxon>
        <taxon>Bacillati</taxon>
        <taxon>Actinomycetota</taxon>
        <taxon>Actinomycetes</taxon>
        <taxon>Mycobacteriales</taxon>
        <taxon>Mycobacteriaceae</taxon>
        <taxon>Mycolicibacterium</taxon>
    </lineage>
</organism>
<dbReference type="STRING" id="146018.BN2156_00457"/>
<dbReference type="Gene3D" id="3.30.310.70">
    <property type="entry name" value="TT1751-like domain"/>
    <property type="match status" value="1"/>
</dbReference>
<dbReference type="CDD" id="cd14797">
    <property type="entry name" value="DUF302"/>
    <property type="match status" value="1"/>
</dbReference>
<dbReference type="SUPFAM" id="SSF103247">
    <property type="entry name" value="TT1751-like"/>
    <property type="match status" value="1"/>
</dbReference>